<evidence type="ECO:0000313" key="2">
    <source>
        <dbReference type="Proteomes" id="UP000192756"/>
    </source>
</evidence>
<proteinExistence type="predicted"/>
<reference evidence="2" key="1">
    <citation type="submission" date="2017-04" db="EMBL/GenBank/DDBJ databases">
        <authorList>
            <person name="Varghese N."/>
            <person name="Submissions S."/>
        </authorList>
    </citation>
    <scope>NUCLEOTIDE SEQUENCE [LARGE SCALE GENOMIC DNA]</scope>
    <source>
        <strain evidence="2">DSM 12126</strain>
    </source>
</reference>
<gene>
    <name evidence="1" type="ORF">SAMN04488524_2577</name>
</gene>
<dbReference type="EMBL" id="FWXT01000001">
    <property type="protein sequence ID" value="SMC75485.1"/>
    <property type="molecule type" value="Genomic_DNA"/>
</dbReference>
<dbReference type="Proteomes" id="UP000192756">
    <property type="component" value="Unassembled WGS sequence"/>
</dbReference>
<organism evidence="1 2">
    <name type="scientific">Pedobacter africanus</name>
    <dbReference type="NCBI Taxonomy" id="151894"/>
    <lineage>
        <taxon>Bacteria</taxon>
        <taxon>Pseudomonadati</taxon>
        <taxon>Bacteroidota</taxon>
        <taxon>Sphingobacteriia</taxon>
        <taxon>Sphingobacteriales</taxon>
        <taxon>Sphingobacteriaceae</taxon>
        <taxon>Pedobacter</taxon>
    </lineage>
</organism>
<keyword evidence="2" id="KW-1185">Reference proteome</keyword>
<dbReference type="STRING" id="151894.SAMN04488524_2577"/>
<protein>
    <submittedName>
        <fullName evidence="1">Uncharacterized protein</fullName>
    </submittedName>
</protein>
<dbReference type="RefSeq" id="WP_084239130.1">
    <property type="nucleotide sequence ID" value="NZ_FWXT01000001.1"/>
</dbReference>
<name>A0A1W2BR46_9SPHI</name>
<sequence length="77" mass="9420">MIRLRITEVNFTTKENWLFRLVDDEKNEYYIMNQLFYEAQNLKSPITKRELDQYDKGYIIKALIKQFDNKNVVIEIL</sequence>
<accession>A0A1W2BR46</accession>
<evidence type="ECO:0000313" key="1">
    <source>
        <dbReference type="EMBL" id="SMC75485.1"/>
    </source>
</evidence>
<dbReference type="AlphaFoldDB" id="A0A1W2BR46"/>